<organism evidence="1 2">
    <name type="scientific">Aspergillus eucalypticola (strain CBS 122712 / IBT 29274)</name>
    <dbReference type="NCBI Taxonomy" id="1448314"/>
    <lineage>
        <taxon>Eukaryota</taxon>
        <taxon>Fungi</taxon>
        <taxon>Dikarya</taxon>
        <taxon>Ascomycota</taxon>
        <taxon>Pezizomycotina</taxon>
        <taxon>Eurotiomycetes</taxon>
        <taxon>Eurotiomycetidae</taxon>
        <taxon>Eurotiales</taxon>
        <taxon>Aspergillaceae</taxon>
        <taxon>Aspergillus</taxon>
        <taxon>Aspergillus subgen. Circumdati</taxon>
    </lineage>
</organism>
<evidence type="ECO:0000313" key="1">
    <source>
        <dbReference type="EMBL" id="PWY65845.1"/>
    </source>
</evidence>
<dbReference type="AlphaFoldDB" id="A0A317UW14"/>
<name>A0A317UW14_ASPEC</name>
<protein>
    <submittedName>
        <fullName evidence="1">Uncharacterized protein</fullName>
    </submittedName>
</protein>
<dbReference type="EMBL" id="MSFU01000026">
    <property type="protein sequence ID" value="PWY65845.1"/>
    <property type="molecule type" value="Genomic_DNA"/>
</dbReference>
<sequence length="71" mass="8022">MPAEEKKLCETRINNCARVGYVVSHEQSGQITRGQVMAVSVECRVTSTLRRWLDFTVGCSLVLQIQLQLQL</sequence>
<comment type="caution">
    <text evidence="1">The sequence shown here is derived from an EMBL/GenBank/DDBJ whole genome shotgun (WGS) entry which is preliminary data.</text>
</comment>
<dbReference type="GeneID" id="37053918"/>
<gene>
    <name evidence="1" type="ORF">BO83DRAFT_381301</name>
</gene>
<dbReference type="RefSeq" id="XP_025384719.1">
    <property type="nucleotide sequence ID" value="XM_025531956.1"/>
</dbReference>
<proteinExistence type="predicted"/>
<dbReference type="Proteomes" id="UP000246171">
    <property type="component" value="Unassembled WGS sequence"/>
</dbReference>
<dbReference type="VEuPathDB" id="FungiDB:BO83DRAFT_381301"/>
<evidence type="ECO:0000313" key="2">
    <source>
        <dbReference type="Proteomes" id="UP000246171"/>
    </source>
</evidence>
<accession>A0A317UW14</accession>
<reference evidence="1" key="1">
    <citation type="submission" date="2016-12" db="EMBL/GenBank/DDBJ databases">
        <title>The genomes of Aspergillus section Nigri reveals drivers in fungal speciation.</title>
        <authorList>
            <consortium name="DOE Joint Genome Institute"/>
            <person name="Vesth T.C."/>
            <person name="Nybo J."/>
            <person name="Theobald S."/>
            <person name="Brandl J."/>
            <person name="Frisvad J.C."/>
            <person name="Nielsen K.F."/>
            <person name="Lyhne E.K."/>
            <person name="Kogle M.E."/>
            <person name="Kuo A."/>
            <person name="Riley R."/>
            <person name="Clum A."/>
            <person name="Nolan M."/>
            <person name="Lipzen A."/>
            <person name="Salamov A."/>
            <person name="Henrissat B."/>
            <person name="Wiebenga A."/>
            <person name="De vries R.P."/>
            <person name="Grigoriev I.V."/>
            <person name="Mortensen U.H."/>
            <person name="Andersen M.R."/>
            <person name="Baker S.E."/>
        </authorList>
    </citation>
    <scope>NUCLEOTIDE SEQUENCE</scope>
    <source>
        <strain evidence="1">CBS 122712</strain>
    </source>
</reference>
<keyword evidence="2" id="KW-1185">Reference proteome</keyword>